<organism evidence="2 3">
    <name type="scientific">Streptomyces subrutilus</name>
    <dbReference type="NCBI Taxonomy" id="36818"/>
    <lineage>
        <taxon>Bacteria</taxon>
        <taxon>Bacillati</taxon>
        <taxon>Actinomycetota</taxon>
        <taxon>Actinomycetes</taxon>
        <taxon>Kitasatosporales</taxon>
        <taxon>Streptomycetaceae</taxon>
        <taxon>Streptomyces</taxon>
    </lineage>
</organism>
<dbReference type="AlphaFoldDB" id="A0A918V1Q7"/>
<comment type="caution">
    <text evidence="2">The sequence shown here is derived from an EMBL/GenBank/DDBJ whole genome shotgun (WGS) entry which is preliminary data.</text>
</comment>
<evidence type="ECO:0000256" key="1">
    <source>
        <dbReference type="SAM" id="MobiDB-lite"/>
    </source>
</evidence>
<dbReference type="EMBL" id="BMVX01000003">
    <property type="protein sequence ID" value="GGZ54589.1"/>
    <property type="molecule type" value="Genomic_DNA"/>
</dbReference>
<evidence type="ECO:0000313" key="3">
    <source>
        <dbReference type="Proteomes" id="UP000634660"/>
    </source>
</evidence>
<protein>
    <submittedName>
        <fullName evidence="2">Uncharacterized protein</fullName>
    </submittedName>
</protein>
<accession>A0A918V1Q7</accession>
<feature type="region of interest" description="Disordered" evidence="1">
    <location>
        <begin position="18"/>
        <end position="77"/>
    </location>
</feature>
<sequence length="77" mass="8086">MTPPYEPSAQVAGKLVLVNGGTPKDPHAVAHPVPAPARPADRYAPEPGSAGTTAETTRKLSWNAEKPRTIRCGAFPQ</sequence>
<reference evidence="2" key="2">
    <citation type="submission" date="2020-09" db="EMBL/GenBank/DDBJ databases">
        <authorList>
            <person name="Sun Q."/>
            <person name="Ohkuma M."/>
        </authorList>
    </citation>
    <scope>NUCLEOTIDE SEQUENCE</scope>
    <source>
        <strain evidence="2">JCM 4834</strain>
    </source>
</reference>
<dbReference type="Proteomes" id="UP000634660">
    <property type="component" value="Unassembled WGS sequence"/>
</dbReference>
<evidence type="ECO:0000313" key="2">
    <source>
        <dbReference type="EMBL" id="GGZ54589.1"/>
    </source>
</evidence>
<proteinExistence type="predicted"/>
<name>A0A918V1Q7_9ACTN</name>
<gene>
    <name evidence="2" type="ORF">GCM10010371_12840</name>
</gene>
<reference evidence="2" key="1">
    <citation type="journal article" date="2014" name="Int. J. Syst. Evol. Microbiol.">
        <title>Complete genome sequence of Corynebacterium casei LMG S-19264T (=DSM 44701T), isolated from a smear-ripened cheese.</title>
        <authorList>
            <consortium name="US DOE Joint Genome Institute (JGI-PGF)"/>
            <person name="Walter F."/>
            <person name="Albersmeier A."/>
            <person name="Kalinowski J."/>
            <person name="Ruckert C."/>
        </authorList>
    </citation>
    <scope>NUCLEOTIDE SEQUENCE</scope>
    <source>
        <strain evidence="2">JCM 4834</strain>
    </source>
</reference>